<organism evidence="2 3">
    <name type="scientific">Lentibacillus kimchii</name>
    <dbReference type="NCBI Taxonomy" id="1542911"/>
    <lineage>
        <taxon>Bacteria</taxon>
        <taxon>Bacillati</taxon>
        <taxon>Bacillota</taxon>
        <taxon>Bacilli</taxon>
        <taxon>Bacillales</taxon>
        <taxon>Bacillaceae</taxon>
        <taxon>Lentibacillus</taxon>
    </lineage>
</organism>
<name>A0ABW2UYX6_9BACI</name>
<feature type="domain" description="Amidase" evidence="1">
    <location>
        <begin position="1"/>
        <end position="39"/>
    </location>
</feature>
<sequence>MCLGALGTDTSGSVRVPAAFCGIVGMKPSNASVNQKGTFPPARVRLDEW</sequence>
<keyword evidence="3" id="KW-1185">Reference proteome</keyword>
<dbReference type="InterPro" id="IPR023631">
    <property type="entry name" value="Amidase_dom"/>
</dbReference>
<proteinExistence type="predicted"/>
<dbReference type="PANTHER" id="PTHR46310">
    <property type="entry name" value="AMIDASE 1"/>
    <property type="match status" value="1"/>
</dbReference>
<dbReference type="Pfam" id="PF01425">
    <property type="entry name" value="Amidase"/>
    <property type="match status" value="1"/>
</dbReference>
<gene>
    <name evidence="2" type="ORF">ACFQU8_10000</name>
</gene>
<dbReference type="InterPro" id="IPR036928">
    <property type="entry name" value="AS_sf"/>
</dbReference>
<evidence type="ECO:0000259" key="1">
    <source>
        <dbReference type="Pfam" id="PF01425"/>
    </source>
</evidence>
<comment type="caution">
    <text evidence="2">The sequence shown here is derived from an EMBL/GenBank/DDBJ whole genome shotgun (WGS) entry which is preliminary data.</text>
</comment>
<accession>A0ABW2UYX6</accession>
<dbReference type="PANTHER" id="PTHR46310:SF7">
    <property type="entry name" value="AMIDASE 1"/>
    <property type="match status" value="1"/>
</dbReference>
<dbReference type="Proteomes" id="UP001596620">
    <property type="component" value="Unassembled WGS sequence"/>
</dbReference>
<evidence type="ECO:0000313" key="3">
    <source>
        <dbReference type="Proteomes" id="UP001596620"/>
    </source>
</evidence>
<dbReference type="SUPFAM" id="SSF75304">
    <property type="entry name" value="Amidase signature (AS) enzymes"/>
    <property type="match status" value="1"/>
</dbReference>
<reference evidence="3" key="1">
    <citation type="journal article" date="2019" name="Int. J. Syst. Evol. Microbiol.">
        <title>The Global Catalogue of Microorganisms (GCM) 10K type strain sequencing project: providing services to taxonomists for standard genome sequencing and annotation.</title>
        <authorList>
            <consortium name="The Broad Institute Genomics Platform"/>
            <consortium name="The Broad Institute Genome Sequencing Center for Infectious Disease"/>
            <person name="Wu L."/>
            <person name="Ma J."/>
        </authorList>
    </citation>
    <scope>NUCLEOTIDE SEQUENCE [LARGE SCALE GENOMIC DNA]</scope>
    <source>
        <strain evidence="3">JCM 30234</strain>
    </source>
</reference>
<protein>
    <submittedName>
        <fullName evidence="2">Amidase family protein</fullName>
    </submittedName>
</protein>
<dbReference type="Gene3D" id="3.90.1300.10">
    <property type="entry name" value="Amidase signature (AS) domain"/>
    <property type="match status" value="1"/>
</dbReference>
<dbReference type="RefSeq" id="WP_382359440.1">
    <property type="nucleotide sequence ID" value="NZ_JBHTGR010000045.1"/>
</dbReference>
<dbReference type="EMBL" id="JBHTGR010000045">
    <property type="protein sequence ID" value="MFC7747557.1"/>
    <property type="molecule type" value="Genomic_DNA"/>
</dbReference>
<evidence type="ECO:0000313" key="2">
    <source>
        <dbReference type="EMBL" id="MFC7747557.1"/>
    </source>
</evidence>